<evidence type="ECO:0000313" key="2">
    <source>
        <dbReference type="Proteomes" id="UP000095342"/>
    </source>
</evidence>
<geneLocation type="plasmid" evidence="2">
    <name>papv6</name>
</geneLocation>
<accession>A0A1D8KCX5</accession>
<keyword evidence="2" id="KW-1185">Reference proteome</keyword>
<dbReference type="AlphaFoldDB" id="A0A1D8KCX5"/>
<dbReference type="RefSeq" id="WP_070074336.1">
    <property type="nucleotide sequence ID" value="NZ_CP017449.1"/>
</dbReference>
<protein>
    <submittedName>
        <fullName evidence="1">Uncharacterized protein</fullName>
    </submittedName>
</protein>
<organism evidence="1 2">
    <name type="scientific">Acidihalobacter aeolianus</name>
    <dbReference type="NCBI Taxonomy" id="2792603"/>
    <lineage>
        <taxon>Bacteria</taxon>
        <taxon>Pseudomonadati</taxon>
        <taxon>Pseudomonadota</taxon>
        <taxon>Gammaproteobacteria</taxon>
        <taxon>Chromatiales</taxon>
        <taxon>Ectothiorhodospiraceae</taxon>
        <taxon>Acidihalobacter</taxon>
    </lineage>
</organism>
<keyword evidence="1" id="KW-0614">Plasmid</keyword>
<sequence length="141" mass="15596">MNTTPDVSILRLINARAPLPKHTQLLNVATHRWENLSVTARRSANQVPNHLSDTEPFWLHAWQDLWPRLRVPETSIEVAGQGVARVVVARSTRTGLALISHHPDRAAAEAAGQALTEPHVIVNAQVVLADNGRVRLWHVTA</sequence>
<gene>
    <name evidence="1" type="ORF">BJI67_16370</name>
</gene>
<dbReference type="KEGG" id="aaeo:BJI67_16370"/>
<name>A0A1D8KCX5_9GAMM</name>
<evidence type="ECO:0000313" key="1">
    <source>
        <dbReference type="EMBL" id="AOV18813.1"/>
    </source>
</evidence>
<dbReference type="Proteomes" id="UP000095342">
    <property type="component" value="Plasmid pAPV6"/>
</dbReference>
<dbReference type="EMBL" id="CP017449">
    <property type="protein sequence ID" value="AOV18813.1"/>
    <property type="molecule type" value="Genomic_DNA"/>
</dbReference>
<reference evidence="1 2" key="1">
    <citation type="submission" date="2016-09" db="EMBL/GenBank/DDBJ databases">
        <title>Acidihalobacter prosperus V6 (DSM14174).</title>
        <authorList>
            <person name="Khaleque H.N."/>
            <person name="Ramsay J.P."/>
            <person name="Murphy R.J.T."/>
            <person name="Kaksonen A.H."/>
            <person name="Boxall N.J."/>
            <person name="Watkin E.L.J."/>
        </authorList>
    </citation>
    <scope>NUCLEOTIDE SEQUENCE [LARGE SCALE GENOMIC DNA]</scope>
    <source>
        <strain evidence="1 2">V6</strain>
        <plasmid evidence="2">papv6</plasmid>
    </source>
</reference>
<proteinExistence type="predicted"/>